<organism evidence="1">
    <name type="scientific">Arundo donax</name>
    <name type="common">Giant reed</name>
    <name type="synonym">Donax arundinaceus</name>
    <dbReference type="NCBI Taxonomy" id="35708"/>
    <lineage>
        <taxon>Eukaryota</taxon>
        <taxon>Viridiplantae</taxon>
        <taxon>Streptophyta</taxon>
        <taxon>Embryophyta</taxon>
        <taxon>Tracheophyta</taxon>
        <taxon>Spermatophyta</taxon>
        <taxon>Magnoliopsida</taxon>
        <taxon>Liliopsida</taxon>
        <taxon>Poales</taxon>
        <taxon>Poaceae</taxon>
        <taxon>PACMAD clade</taxon>
        <taxon>Arundinoideae</taxon>
        <taxon>Arundineae</taxon>
        <taxon>Arundo</taxon>
    </lineage>
</organism>
<proteinExistence type="predicted"/>
<sequence>MYWYDRLRLSGCVSSYIVTKIKWFKNSLVYMSDLQQITKLSSFCLSSYLKQEDGLVHSSDDL</sequence>
<dbReference type="EMBL" id="GBRH01166416">
    <property type="protein sequence ID" value="JAE31480.1"/>
    <property type="molecule type" value="Transcribed_RNA"/>
</dbReference>
<accession>A0A0A9H2L7</accession>
<name>A0A0A9H2L7_ARUDO</name>
<protein>
    <submittedName>
        <fullName evidence="1">Uncharacterized protein</fullName>
    </submittedName>
</protein>
<evidence type="ECO:0000313" key="1">
    <source>
        <dbReference type="EMBL" id="JAE31480.1"/>
    </source>
</evidence>
<dbReference type="AlphaFoldDB" id="A0A0A9H2L7"/>
<reference evidence="1" key="1">
    <citation type="submission" date="2014-09" db="EMBL/GenBank/DDBJ databases">
        <authorList>
            <person name="Magalhaes I.L.F."/>
            <person name="Oliveira U."/>
            <person name="Santos F.R."/>
            <person name="Vidigal T.H.D.A."/>
            <person name="Brescovit A.D."/>
            <person name="Santos A.J."/>
        </authorList>
    </citation>
    <scope>NUCLEOTIDE SEQUENCE</scope>
    <source>
        <tissue evidence="1">Shoot tissue taken approximately 20 cm above the soil surface</tissue>
    </source>
</reference>
<reference evidence="1" key="2">
    <citation type="journal article" date="2015" name="Data Brief">
        <title>Shoot transcriptome of the giant reed, Arundo donax.</title>
        <authorList>
            <person name="Barrero R.A."/>
            <person name="Guerrero F.D."/>
            <person name="Moolhuijzen P."/>
            <person name="Goolsby J.A."/>
            <person name="Tidwell J."/>
            <person name="Bellgard S.E."/>
            <person name="Bellgard M.I."/>
        </authorList>
    </citation>
    <scope>NUCLEOTIDE SEQUENCE</scope>
    <source>
        <tissue evidence="1">Shoot tissue taken approximately 20 cm above the soil surface</tissue>
    </source>
</reference>